<organism evidence="1">
    <name type="scientific">Siphoviridae sp. ctVOP12</name>
    <dbReference type="NCBI Taxonomy" id="2825531"/>
    <lineage>
        <taxon>Viruses</taxon>
        <taxon>Duplodnaviria</taxon>
        <taxon>Heunggongvirae</taxon>
        <taxon>Uroviricota</taxon>
        <taxon>Caudoviricetes</taxon>
    </lineage>
</organism>
<dbReference type="EMBL" id="BK016231">
    <property type="protein sequence ID" value="DAG03555.1"/>
    <property type="molecule type" value="Genomic_DNA"/>
</dbReference>
<protein>
    <submittedName>
        <fullName evidence="1">Uncharacterized protein</fullName>
    </submittedName>
</protein>
<evidence type="ECO:0000313" key="1">
    <source>
        <dbReference type="EMBL" id="DAG03555.1"/>
    </source>
</evidence>
<accession>A0A8S5VA97</accession>
<proteinExistence type="predicted"/>
<name>A0A8S5VA97_9CAUD</name>
<reference evidence="1" key="1">
    <citation type="journal article" date="2021" name="Proc. Natl. Acad. Sci. U.S.A.">
        <title>A Catalog of Tens of Thousands of Viruses from Human Metagenomes Reveals Hidden Associations with Chronic Diseases.</title>
        <authorList>
            <person name="Tisza M.J."/>
            <person name="Buck C.B."/>
        </authorList>
    </citation>
    <scope>NUCLEOTIDE SEQUENCE</scope>
    <source>
        <strain evidence="1">CtVOP12</strain>
    </source>
</reference>
<sequence>MDIDDSKFAPVLIAAVPIPTTAVAAPPMIAVVAFNAVEAQEPILLIPSWNPEESMEVSNFSVPS</sequence>